<sequence>MVFRNGWNSTRAELGPVVKMEGIKSSLGPFFSLSEHRIRYPETVIRALGELYAEYNQAFGPLVEANREWETDYQFCRFPDGSPVNFGVQVDMVGLPQGFLEDASSMSVDEVREVLRRLVFEFENSLAMYQLLERTFSFAGEETFFRRNFRASLAELRERFGMPIALLAVTDEKYRAMRESEFGKVEGEPLSDAEVFELSGFDRFFGPDDFRRHLEENGGRCGFLLYARTSDPVAKLKKPDLQIEYPLLGDPKIRRVVKAHTLTMNVDAPDMEYGRRINDTKEQMHAIGMAFPIAHEEDFYSPAFAKHVAKGSAYTEFGGGPRLSVGMMEYLAFCGVDTARVEAGEVPLRCKPMKGTYGCYGHVSGVLPDRDFRSDLRSNLRKRGSYVVQPELASPEVWNETEGRGYNFIDRNFFSLTNGTVRFLGGFRSLMPLDSVEARNGRNHGSKFTVWAEIGP</sequence>
<reference evidence="1 2" key="1">
    <citation type="journal article" date="2016" name="Nat. Commun.">
        <title>Thousands of microbial genomes shed light on interconnected biogeochemical processes in an aquifer system.</title>
        <authorList>
            <person name="Anantharaman K."/>
            <person name="Brown C.T."/>
            <person name="Hug L.A."/>
            <person name="Sharon I."/>
            <person name="Castelle C.J."/>
            <person name="Probst A.J."/>
            <person name="Thomas B.C."/>
            <person name="Singh A."/>
            <person name="Wilkins M.J."/>
            <person name="Karaoz U."/>
            <person name="Brodie E.L."/>
            <person name="Williams K.H."/>
            <person name="Hubbard S.S."/>
            <person name="Banfield J.F."/>
        </authorList>
    </citation>
    <scope>NUCLEOTIDE SEQUENCE [LARGE SCALE GENOMIC DNA]</scope>
</reference>
<protein>
    <submittedName>
        <fullName evidence="1">Uncharacterized protein</fullName>
    </submittedName>
</protein>
<dbReference type="EMBL" id="MFKG01000018">
    <property type="protein sequence ID" value="OGG40299.1"/>
    <property type="molecule type" value="Genomic_DNA"/>
</dbReference>
<comment type="caution">
    <text evidence="1">The sequence shown here is derived from an EMBL/GenBank/DDBJ whole genome shotgun (WGS) entry which is preliminary data.</text>
</comment>
<proteinExistence type="predicted"/>
<name>A0A1F6BTP4_9BACT</name>
<organism evidence="1 2">
    <name type="scientific">Candidatus Jorgensenbacteria bacterium GWA1_49_17</name>
    <dbReference type="NCBI Taxonomy" id="1798467"/>
    <lineage>
        <taxon>Bacteria</taxon>
        <taxon>Candidatus Joergenseniibacteriota</taxon>
    </lineage>
</organism>
<accession>A0A1F6BTP4</accession>
<dbReference type="Proteomes" id="UP000179368">
    <property type="component" value="Unassembled WGS sequence"/>
</dbReference>
<evidence type="ECO:0000313" key="1">
    <source>
        <dbReference type="EMBL" id="OGG40299.1"/>
    </source>
</evidence>
<dbReference type="AlphaFoldDB" id="A0A1F6BTP4"/>
<evidence type="ECO:0000313" key="2">
    <source>
        <dbReference type="Proteomes" id="UP000179368"/>
    </source>
</evidence>
<gene>
    <name evidence="1" type="ORF">A2116_00955</name>
</gene>